<comment type="similarity">
    <text evidence="1">Belongs to the TRAFAC class dynamin-like GTPase superfamily. IRG family.</text>
</comment>
<keyword evidence="7" id="KW-1185">Reference proteome</keyword>
<dbReference type="AlphaFoldDB" id="A0A384BH85"/>
<evidence type="ECO:0000313" key="9">
    <source>
        <dbReference type="RefSeq" id="XP_008681958.1"/>
    </source>
</evidence>
<dbReference type="GO" id="GO:0005525">
    <property type="term" value="F:GTP binding"/>
    <property type="evidence" value="ECO:0007669"/>
    <property type="project" value="UniProtKB-KW"/>
</dbReference>
<dbReference type="PANTHER" id="PTHR32341:SF9">
    <property type="entry name" value="IMMUNITY-RELATED GTPASE FAMILY M PROTEIN"/>
    <property type="match status" value="1"/>
</dbReference>
<evidence type="ECO:0000256" key="4">
    <source>
        <dbReference type="ARBA" id="ARBA00023134"/>
    </source>
</evidence>
<dbReference type="GeneID" id="103656358"/>
<keyword evidence="3" id="KW-0378">Hydrolase</keyword>
<name>A0A384BH85_URSMA</name>
<dbReference type="SUPFAM" id="SSF52540">
    <property type="entry name" value="P-loop containing nucleoside triphosphate hydrolases"/>
    <property type="match status" value="1"/>
</dbReference>
<dbReference type="GO" id="GO:0035458">
    <property type="term" value="P:cellular response to interferon-beta"/>
    <property type="evidence" value="ECO:0007669"/>
    <property type="project" value="TreeGrafter"/>
</dbReference>
<evidence type="ECO:0000313" key="7">
    <source>
        <dbReference type="Proteomes" id="UP000261680"/>
    </source>
</evidence>
<dbReference type="FunFam" id="3.40.50.300:FF:000541">
    <property type="entry name" value="Immunity related GTPase M"/>
    <property type="match status" value="1"/>
</dbReference>
<protein>
    <submittedName>
        <fullName evidence="6 8">Immunity-related GTPase family M protein 1-like</fullName>
    </submittedName>
</protein>
<dbReference type="PANTHER" id="PTHR32341">
    <property type="entry name" value="INTERFERON-INDUCIBLE GTPASE"/>
    <property type="match status" value="1"/>
</dbReference>
<dbReference type="OMA" id="IPNVELW"/>
<dbReference type="InterPro" id="IPR051515">
    <property type="entry name" value="IRG"/>
</dbReference>
<evidence type="ECO:0000313" key="8">
    <source>
        <dbReference type="RefSeq" id="XP_008681957.1"/>
    </source>
</evidence>
<dbReference type="InterPro" id="IPR007743">
    <property type="entry name" value="Immunity-related_GTPase-like"/>
</dbReference>
<evidence type="ECO:0000259" key="5">
    <source>
        <dbReference type="PROSITE" id="PS51716"/>
    </source>
</evidence>
<dbReference type="KEGG" id="umr:103656358"/>
<reference evidence="6" key="1">
    <citation type="submission" date="2019-03" db="UniProtKB">
        <authorList>
            <consortium name="Ensembl"/>
        </authorList>
    </citation>
    <scope>IDENTIFICATION</scope>
</reference>
<organism evidence="7 9">
    <name type="scientific">Ursus maritimus</name>
    <name type="common">Polar bear</name>
    <name type="synonym">Thalarctos maritimus</name>
    <dbReference type="NCBI Taxonomy" id="29073"/>
    <lineage>
        <taxon>Eukaryota</taxon>
        <taxon>Metazoa</taxon>
        <taxon>Chordata</taxon>
        <taxon>Craniata</taxon>
        <taxon>Vertebrata</taxon>
        <taxon>Euteleostomi</taxon>
        <taxon>Mammalia</taxon>
        <taxon>Eutheria</taxon>
        <taxon>Laurasiatheria</taxon>
        <taxon>Carnivora</taxon>
        <taxon>Caniformia</taxon>
        <taxon>Ursidae</taxon>
        <taxon>Ursus</taxon>
    </lineage>
</organism>
<gene>
    <name evidence="6 8 9" type="primary">LOC103656358</name>
</gene>
<dbReference type="PROSITE" id="PS51716">
    <property type="entry name" value="G_IRG"/>
    <property type="match status" value="1"/>
</dbReference>
<dbReference type="Pfam" id="PF05049">
    <property type="entry name" value="IIGP"/>
    <property type="match status" value="1"/>
</dbReference>
<dbReference type="GO" id="GO:0005789">
    <property type="term" value="C:endoplasmic reticulum membrane"/>
    <property type="evidence" value="ECO:0007669"/>
    <property type="project" value="TreeGrafter"/>
</dbReference>
<dbReference type="STRING" id="29073.ENSUMAP00000013134"/>
<dbReference type="Gene3D" id="3.40.50.300">
    <property type="entry name" value="P-loop containing nucleotide triphosphate hydrolases"/>
    <property type="match status" value="1"/>
</dbReference>
<accession>A0A384BH85</accession>
<dbReference type="RefSeq" id="XP_008681958.1">
    <property type="nucleotide sequence ID" value="XM_008683736.2"/>
</dbReference>
<evidence type="ECO:0000256" key="1">
    <source>
        <dbReference type="ARBA" id="ARBA00005429"/>
    </source>
</evidence>
<dbReference type="GeneTree" id="ENSGT00950000183007"/>
<dbReference type="InterPro" id="IPR030385">
    <property type="entry name" value="G_IRG_dom"/>
</dbReference>
<keyword evidence="2" id="KW-0547">Nucleotide-binding</keyword>
<dbReference type="OrthoDB" id="422720at2759"/>
<evidence type="ECO:0000313" key="6">
    <source>
        <dbReference type="Ensembl" id="ENSUMAP00000013134"/>
    </source>
</evidence>
<sequence>MAQPSLSLHTPLPTSFTSDVPYHGDWSILSKPGAMNIEEALEEGKLVEVVSAVRETLKTSPSTPVSIAVTGDSGNGMSSFINALRGIGHEEKDSAPTGVVRTTQIPTHYSLSHIPNVELWDLPGTGATTKSLEMYAEEMQFTTYDFFIIIASEQFSTNLAKLAKIIQGQGKRFYIVWTKLDRDLSTRVVSEEQLLQNIQENIRVTLQKEGVCEPIIFLVSSFDPLLHDFPQLRDTLHREVSNIRKHNLLKNLFDTCEKVINDKAITLQRQIGSESFQDKFGIQNADDLGMFLNSYRLFFGVDDVSLQEVAQSTGKPMKQYKDIMKSQDMHTVLTEDWTLSWLNCNIAYYLNLLLSRIPVFGNTSTHYLRVWNQGRLFDIVAEDTKTIVKKILTDVISEE</sequence>
<evidence type="ECO:0000256" key="3">
    <source>
        <dbReference type="ARBA" id="ARBA00022801"/>
    </source>
</evidence>
<evidence type="ECO:0000256" key="2">
    <source>
        <dbReference type="ARBA" id="ARBA00022741"/>
    </source>
</evidence>
<dbReference type="GO" id="GO:0000045">
    <property type="term" value="P:autophagosome assembly"/>
    <property type="evidence" value="ECO:0007669"/>
    <property type="project" value="TreeGrafter"/>
</dbReference>
<proteinExistence type="inferred from homology"/>
<feature type="domain" description="IRG-type G" evidence="5">
    <location>
        <begin position="63"/>
        <end position="239"/>
    </location>
</feature>
<keyword evidence="4" id="KW-0342">GTP-binding</keyword>
<dbReference type="GO" id="GO:0003924">
    <property type="term" value="F:GTPase activity"/>
    <property type="evidence" value="ECO:0007669"/>
    <property type="project" value="TreeGrafter"/>
</dbReference>
<reference evidence="8 9" key="2">
    <citation type="submission" date="2025-04" db="UniProtKB">
        <authorList>
            <consortium name="RefSeq"/>
        </authorList>
    </citation>
    <scope>IDENTIFICATION</scope>
    <source>
        <tissue evidence="8 9">Whole blood</tissue>
    </source>
</reference>
<dbReference type="GO" id="GO:0045087">
    <property type="term" value="P:innate immune response"/>
    <property type="evidence" value="ECO:0007669"/>
    <property type="project" value="TreeGrafter"/>
</dbReference>
<dbReference type="Ensembl" id="ENSUMAT00000015582.1">
    <property type="protein sequence ID" value="ENSUMAP00000013134.1"/>
    <property type="gene ID" value="ENSUMAG00000009713.1"/>
</dbReference>
<dbReference type="Proteomes" id="UP000261680">
    <property type="component" value="Unplaced"/>
</dbReference>
<dbReference type="InterPro" id="IPR027417">
    <property type="entry name" value="P-loop_NTPase"/>
</dbReference>
<dbReference type="RefSeq" id="XP_008681957.1">
    <property type="nucleotide sequence ID" value="XM_008683735.2"/>
</dbReference>